<dbReference type="HOGENOM" id="CLU_2073153_0_0_1"/>
<proteinExistence type="predicted"/>
<evidence type="ECO:0000313" key="1">
    <source>
        <dbReference type="EMBL" id="EHY60712.1"/>
    </source>
</evidence>
<protein>
    <submittedName>
        <fullName evidence="1">Uncharacterized protein</fullName>
    </submittedName>
</protein>
<accession>H6C9E3</accession>
<organism evidence="1 2">
    <name type="scientific">Exophiala dermatitidis (strain ATCC 34100 / CBS 525.76 / NIH/UT8656)</name>
    <name type="common">Black yeast</name>
    <name type="synonym">Wangiella dermatitidis</name>
    <dbReference type="NCBI Taxonomy" id="858893"/>
    <lineage>
        <taxon>Eukaryota</taxon>
        <taxon>Fungi</taxon>
        <taxon>Dikarya</taxon>
        <taxon>Ascomycota</taxon>
        <taxon>Pezizomycotina</taxon>
        <taxon>Eurotiomycetes</taxon>
        <taxon>Chaetothyriomycetidae</taxon>
        <taxon>Chaetothyriales</taxon>
        <taxon>Herpotrichiellaceae</taxon>
        <taxon>Exophiala</taxon>
    </lineage>
</organism>
<sequence length="118" mass="13325">MMNRIRKSLLVVARWQGRASGYSVGLTSSHPFLLLLLNTRDLFDFQVLFAMDLLVGQNVIAKLDFGELAGGRLVFVQGVELFERKALHLGEEEEYPGHSDERECRPNKSLEFSLCVLA</sequence>
<dbReference type="EMBL" id="JH226136">
    <property type="protein sequence ID" value="EHY60712.1"/>
    <property type="molecule type" value="Genomic_DNA"/>
</dbReference>
<dbReference type="AlphaFoldDB" id="H6C9E3"/>
<dbReference type="RefSeq" id="XP_009161174.1">
    <property type="nucleotide sequence ID" value="XM_009162926.1"/>
</dbReference>
<keyword evidence="2" id="KW-1185">Reference proteome</keyword>
<dbReference type="EMBL" id="JH226136">
    <property type="protein sequence ID" value="EHY60713.1"/>
    <property type="molecule type" value="Genomic_DNA"/>
</dbReference>
<dbReference type="GeneID" id="20313300"/>
<dbReference type="RefSeq" id="XP_009161173.1">
    <property type="nucleotide sequence ID" value="XM_009162925.1"/>
</dbReference>
<gene>
    <name evidence="1" type="ORF">HMPREF1120_08661</name>
</gene>
<evidence type="ECO:0000313" key="2">
    <source>
        <dbReference type="Proteomes" id="UP000007304"/>
    </source>
</evidence>
<dbReference type="Proteomes" id="UP000007304">
    <property type="component" value="Unassembled WGS sequence"/>
</dbReference>
<reference evidence="1" key="1">
    <citation type="submission" date="2011-07" db="EMBL/GenBank/DDBJ databases">
        <title>The Genome Sequence of Exophiala (Wangiella) dermatitidis NIH/UT8656.</title>
        <authorList>
            <consortium name="The Broad Institute Genome Sequencing Platform"/>
            <person name="Cuomo C."/>
            <person name="Wang Z."/>
            <person name="Hunicke-Smith S."/>
            <person name="Szanislo P.J."/>
            <person name="Earl A."/>
            <person name="Young S.K."/>
            <person name="Zeng Q."/>
            <person name="Gargeya S."/>
            <person name="Fitzgerald M."/>
            <person name="Haas B."/>
            <person name="Abouelleil A."/>
            <person name="Alvarado L."/>
            <person name="Arachchi H.M."/>
            <person name="Berlin A."/>
            <person name="Brown A."/>
            <person name="Chapman S.B."/>
            <person name="Chen Z."/>
            <person name="Dunbar C."/>
            <person name="Freedman E."/>
            <person name="Gearin G."/>
            <person name="Gellesch M."/>
            <person name="Goldberg J."/>
            <person name="Griggs A."/>
            <person name="Gujja S."/>
            <person name="Heiman D."/>
            <person name="Howarth C."/>
            <person name="Larson L."/>
            <person name="Lui A."/>
            <person name="MacDonald P.J.P."/>
            <person name="Montmayeur A."/>
            <person name="Murphy C."/>
            <person name="Neiman D."/>
            <person name="Pearson M."/>
            <person name="Priest M."/>
            <person name="Roberts A."/>
            <person name="Saif S."/>
            <person name="Shea T."/>
            <person name="Shenoy N."/>
            <person name="Sisk P."/>
            <person name="Stolte C."/>
            <person name="Sykes S."/>
            <person name="Wortman J."/>
            <person name="Nusbaum C."/>
            <person name="Birren B."/>
        </authorList>
    </citation>
    <scope>NUCLEOTIDE SEQUENCE</scope>
    <source>
        <strain evidence="1">NIH/UT8656</strain>
    </source>
</reference>
<name>H6C9E3_EXODN</name>
<dbReference type="VEuPathDB" id="FungiDB:HMPREF1120_08661"/>